<gene>
    <name evidence="2" type="ORF">SCLCIDRAFT_32625</name>
</gene>
<proteinExistence type="predicted"/>
<feature type="region of interest" description="Disordered" evidence="1">
    <location>
        <begin position="83"/>
        <end position="108"/>
    </location>
</feature>
<dbReference type="Proteomes" id="UP000053989">
    <property type="component" value="Unassembled WGS sequence"/>
</dbReference>
<accession>A0A0C3CV57</accession>
<dbReference type="AlphaFoldDB" id="A0A0C3CV57"/>
<dbReference type="EMBL" id="KN822210">
    <property type="protein sequence ID" value="KIM52445.1"/>
    <property type="molecule type" value="Genomic_DNA"/>
</dbReference>
<organism evidence="2 3">
    <name type="scientific">Scleroderma citrinum Foug A</name>
    <dbReference type="NCBI Taxonomy" id="1036808"/>
    <lineage>
        <taxon>Eukaryota</taxon>
        <taxon>Fungi</taxon>
        <taxon>Dikarya</taxon>
        <taxon>Basidiomycota</taxon>
        <taxon>Agaricomycotina</taxon>
        <taxon>Agaricomycetes</taxon>
        <taxon>Agaricomycetidae</taxon>
        <taxon>Boletales</taxon>
        <taxon>Sclerodermatineae</taxon>
        <taxon>Sclerodermataceae</taxon>
        <taxon>Scleroderma</taxon>
    </lineage>
</organism>
<reference evidence="2 3" key="1">
    <citation type="submission" date="2014-04" db="EMBL/GenBank/DDBJ databases">
        <authorList>
            <consortium name="DOE Joint Genome Institute"/>
            <person name="Kuo A."/>
            <person name="Kohler A."/>
            <person name="Nagy L.G."/>
            <person name="Floudas D."/>
            <person name="Copeland A."/>
            <person name="Barry K.W."/>
            <person name="Cichocki N."/>
            <person name="Veneault-Fourrey C."/>
            <person name="LaButti K."/>
            <person name="Lindquist E.A."/>
            <person name="Lipzen A."/>
            <person name="Lundell T."/>
            <person name="Morin E."/>
            <person name="Murat C."/>
            <person name="Sun H."/>
            <person name="Tunlid A."/>
            <person name="Henrissat B."/>
            <person name="Grigoriev I.V."/>
            <person name="Hibbett D.S."/>
            <person name="Martin F."/>
            <person name="Nordberg H.P."/>
            <person name="Cantor M.N."/>
            <person name="Hua S.X."/>
        </authorList>
    </citation>
    <scope>NUCLEOTIDE SEQUENCE [LARGE SCALE GENOMIC DNA]</scope>
    <source>
        <strain evidence="2 3">Foug A</strain>
    </source>
</reference>
<feature type="region of interest" description="Disordered" evidence="1">
    <location>
        <begin position="1"/>
        <end position="71"/>
    </location>
</feature>
<protein>
    <submittedName>
        <fullName evidence="2">Uncharacterized protein</fullName>
    </submittedName>
</protein>
<feature type="compositionally biased region" description="Basic and acidic residues" evidence="1">
    <location>
        <begin position="93"/>
        <end position="108"/>
    </location>
</feature>
<evidence type="ECO:0000313" key="2">
    <source>
        <dbReference type="EMBL" id="KIM52445.1"/>
    </source>
</evidence>
<name>A0A0C3CV57_9AGAM</name>
<reference evidence="3" key="2">
    <citation type="submission" date="2015-01" db="EMBL/GenBank/DDBJ databases">
        <title>Evolutionary Origins and Diversification of the Mycorrhizal Mutualists.</title>
        <authorList>
            <consortium name="DOE Joint Genome Institute"/>
            <consortium name="Mycorrhizal Genomics Consortium"/>
            <person name="Kohler A."/>
            <person name="Kuo A."/>
            <person name="Nagy L.G."/>
            <person name="Floudas D."/>
            <person name="Copeland A."/>
            <person name="Barry K.W."/>
            <person name="Cichocki N."/>
            <person name="Veneault-Fourrey C."/>
            <person name="LaButti K."/>
            <person name="Lindquist E.A."/>
            <person name="Lipzen A."/>
            <person name="Lundell T."/>
            <person name="Morin E."/>
            <person name="Murat C."/>
            <person name="Riley R."/>
            <person name="Ohm R."/>
            <person name="Sun H."/>
            <person name="Tunlid A."/>
            <person name="Henrissat B."/>
            <person name="Grigoriev I.V."/>
            <person name="Hibbett D.S."/>
            <person name="Martin F."/>
        </authorList>
    </citation>
    <scope>NUCLEOTIDE SEQUENCE [LARGE SCALE GENOMIC DNA]</scope>
    <source>
        <strain evidence="3">Foug A</strain>
    </source>
</reference>
<evidence type="ECO:0000313" key="3">
    <source>
        <dbReference type="Proteomes" id="UP000053989"/>
    </source>
</evidence>
<evidence type="ECO:0000256" key="1">
    <source>
        <dbReference type="SAM" id="MobiDB-lite"/>
    </source>
</evidence>
<sequence>MTTATATTTNEDGLDSELGGIMSAFPRRPGGGLPWHPLSEVAPQNGPYPPLMEHQSKDCTPAEDGQEQARPVLRKKKCFYDLRDAFHQQQPASHRDKNPSEHPRQSDS</sequence>
<keyword evidence="3" id="KW-1185">Reference proteome</keyword>
<dbReference type="HOGENOM" id="CLU_2198537_0_0_1"/>
<dbReference type="InParanoid" id="A0A0C3CV57"/>